<accession>A0A914XG02</accession>
<feature type="region of interest" description="Disordered" evidence="1">
    <location>
        <begin position="1"/>
        <end position="50"/>
    </location>
</feature>
<organism evidence="2 3">
    <name type="scientific">Plectus sambesii</name>
    <dbReference type="NCBI Taxonomy" id="2011161"/>
    <lineage>
        <taxon>Eukaryota</taxon>
        <taxon>Metazoa</taxon>
        <taxon>Ecdysozoa</taxon>
        <taxon>Nematoda</taxon>
        <taxon>Chromadorea</taxon>
        <taxon>Plectida</taxon>
        <taxon>Plectina</taxon>
        <taxon>Plectoidea</taxon>
        <taxon>Plectidae</taxon>
        <taxon>Plectus</taxon>
    </lineage>
</organism>
<evidence type="ECO:0000313" key="3">
    <source>
        <dbReference type="WBParaSite" id="PSAMB.scaffold7897size6927.g30677.t1"/>
    </source>
</evidence>
<evidence type="ECO:0000313" key="2">
    <source>
        <dbReference type="Proteomes" id="UP000887566"/>
    </source>
</evidence>
<dbReference type="AlphaFoldDB" id="A0A914XG02"/>
<proteinExistence type="predicted"/>
<dbReference type="WBParaSite" id="PSAMB.scaffold7897size6927.g30677.t1">
    <property type="protein sequence ID" value="PSAMB.scaffold7897size6927.g30677.t1"/>
    <property type="gene ID" value="PSAMB.scaffold7897size6927.g30677"/>
</dbReference>
<name>A0A914XG02_9BILA</name>
<protein>
    <submittedName>
        <fullName evidence="3">Uncharacterized protein</fullName>
    </submittedName>
</protein>
<evidence type="ECO:0000256" key="1">
    <source>
        <dbReference type="SAM" id="MobiDB-lite"/>
    </source>
</evidence>
<reference evidence="3" key="1">
    <citation type="submission" date="2022-11" db="UniProtKB">
        <authorList>
            <consortium name="WormBaseParasite"/>
        </authorList>
    </citation>
    <scope>IDENTIFICATION</scope>
</reference>
<sequence>ANGKRATRLATRANADFQPDERAERLARSCKRRRRPTDSSLRKSPTSSGQVGGGPFFLPFLLPFRHLRLPPLAPPPLVAHWAFTWQQVHSAHFSPKMISDEPTATEADAGRRGAQLSKYSSTYMRSSVISPRAGCSDALPNRVTCLRAEKRQCAANATNAL</sequence>
<dbReference type="Proteomes" id="UP000887566">
    <property type="component" value="Unplaced"/>
</dbReference>
<keyword evidence="2" id="KW-1185">Reference proteome</keyword>